<keyword evidence="1" id="KW-0732">Signal</keyword>
<dbReference type="GO" id="GO:0004222">
    <property type="term" value="F:metalloendopeptidase activity"/>
    <property type="evidence" value="ECO:0007669"/>
    <property type="project" value="TreeGrafter"/>
</dbReference>
<evidence type="ECO:0000313" key="4">
    <source>
        <dbReference type="EMBL" id="RUQ97568.1"/>
    </source>
</evidence>
<name>A0A3S1CPJ8_9MICO</name>
<feature type="region of interest" description="Disordered" evidence="2">
    <location>
        <begin position="57"/>
        <end position="78"/>
    </location>
</feature>
<proteinExistence type="predicted"/>
<accession>A0A3S1CPJ8</accession>
<evidence type="ECO:0000256" key="1">
    <source>
        <dbReference type="ARBA" id="ARBA00022729"/>
    </source>
</evidence>
<dbReference type="Pfam" id="PF01551">
    <property type="entry name" value="Peptidase_M23"/>
    <property type="match status" value="1"/>
</dbReference>
<dbReference type="InterPro" id="IPR011055">
    <property type="entry name" value="Dup_hybrid_motif"/>
</dbReference>
<gene>
    <name evidence="4" type="ORF">ELQ94_15500</name>
</gene>
<evidence type="ECO:0000256" key="2">
    <source>
        <dbReference type="SAM" id="MobiDB-lite"/>
    </source>
</evidence>
<dbReference type="OrthoDB" id="5245088at2"/>
<evidence type="ECO:0000313" key="5">
    <source>
        <dbReference type="Proteomes" id="UP000274909"/>
    </source>
</evidence>
<dbReference type="PANTHER" id="PTHR21666">
    <property type="entry name" value="PEPTIDASE-RELATED"/>
    <property type="match status" value="1"/>
</dbReference>
<feature type="domain" description="M23ase beta-sheet core" evidence="3">
    <location>
        <begin position="110"/>
        <end position="204"/>
    </location>
</feature>
<dbReference type="SUPFAM" id="SSF51261">
    <property type="entry name" value="Duplicated hybrid motif"/>
    <property type="match status" value="1"/>
</dbReference>
<organism evidence="4 5">
    <name type="scientific">Labedella endophytica</name>
    <dbReference type="NCBI Taxonomy" id="1523160"/>
    <lineage>
        <taxon>Bacteria</taxon>
        <taxon>Bacillati</taxon>
        <taxon>Actinomycetota</taxon>
        <taxon>Actinomycetes</taxon>
        <taxon>Micrococcales</taxon>
        <taxon>Microbacteriaceae</taxon>
        <taxon>Labedella</taxon>
    </lineage>
</organism>
<dbReference type="Proteomes" id="UP000274909">
    <property type="component" value="Unassembled WGS sequence"/>
</dbReference>
<dbReference type="AlphaFoldDB" id="A0A3S1CPJ8"/>
<comment type="caution">
    <text evidence="4">The sequence shown here is derived from an EMBL/GenBank/DDBJ whole genome shotgun (WGS) entry which is preliminary data.</text>
</comment>
<reference evidence="4 5" key="1">
    <citation type="submission" date="2018-12" db="EMBL/GenBank/DDBJ databases">
        <authorList>
            <person name="Li F."/>
        </authorList>
    </citation>
    <scope>NUCLEOTIDE SEQUENCE [LARGE SCALE GENOMIC DNA]</scope>
    <source>
        <strain evidence="4 5">EGI 6500705</strain>
    </source>
</reference>
<dbReference type="InterPro" id="IPR016047">
    <property type="entry name" value="M23ase_b-sheet_dom"/>
</dbReference>
<dbReference type="InterPro" id="IPR050570">
    <property type="entry name" value="Cell_wall_metabolism_enzyme"/>
</dbReference>
<protein>
    <submittedName>
        <fullName evidence="4">M23 family peptidase</fullName>
    </submittedName>
</protein>
<sequence length="221" mass="21919">MTPPLLASPVPCETPPWQRDAAPRRRVLRASAIVVVIVGSLVPAVSGTVPPVAADVTSASAPSATGGSSSALDRAAAATPGPGSGWLWPVASPRSVLRPFDAPEHEYGAGHRGIDVGARPGTAVASAAAGVVTFAGPVAGRSVVTVDHGGGVVSSFDPVVPTVARGTAVSAGTVIGLLEAGEAMHCADGCLHVGVRVQGAYVDPLPFFAPPERSVLLPLGP</sequence>
<feature type="compositionally biased region" description="Low complexity" evidence="2">
    <location>
        <begin position="57"/>
        <end position="71"/>
    </location>
</feature>
<dbReference type="Gene3D" id="2.70.70.10">
    <property type="entry name" value="Glucose Permease (Domain IIA)"/>
    <property type="match status" value="1"/>
</dbReference>
<dbReference type="PANTHER" id="PTHR21666:SF289">
    <property type="entry name" value="L-ALA--D-GLU ENDOPEPTIDASE"/>
    <property type="match status" value="1"/>
</dbReference>
<evidence type="ECO:0000259" key="3">
    <source>
        <dbReference type="Pfam" id="PF01551"/>
    </source>
</evidence>
<dbReference type="EMBL" id="RZGZ01000005">
    <property type="protein sequence ID" value="RUQ97568.1"/>
    <property type="molecule type" value="Genomic_DNA"/>
</dbReference>
<keyword evidence="5" id="KW-1185">Reference proteome</keyword>